<comment type="caution">
    <text evidence="2">The sequence shown here is derived from an EMBL/GenBank/DDBJ whole genome shotgun (WGS) entry which is preliminary data.</text>
</comment>
<sequence>MPDTELELLKFSLNLILATVTLTIGWFVGQRLTHHWAIRQKRKEQELSTLADLYKLYGEFFSIWKLWNFHLEDTHNHIPNQEIRWELLKRASSAEAGVEAIFVRFASEKSLTEEEISCLGKFRQAYQSMRESITHNKKLNWYKSDHLEYKAFKEGAVKTACILNHSGLSYTVLEKSIFFRNSHKVPTPNEACIALLQITDNKWERQWKE</sequence>
<proteinExistence type="predicted"/>
<keyword evidence="1" id="KW-1133">Transmembrane helix</keyword>
<evidence type="ECO:0000256" key="1">
    <source>
        <dbReference type="SAM" id="Phobius"/>
    </source>
</evidence>
<keyword evidence="1" id="KW-0472">Membrane</keyword>
<dbReference type="EMBL" id="JAGHKP010000001">
    <property type="protein sequence ID" value="MBO9150813.1"/>
    <property type="molecule type" value="Genomic_DNA"/>
</dbReference>
<feature type="transmembrane region" description="Helical" evidence="1">
    <location>
        <begin position="12"/>
        <end position="33"/>
    </location>
</feature>
<dbReference type="Proteomes" id="UP000679126">
    <property type="component" value="Unassembled WGS sequence"/>
</dbReference>
<keyword evidence="3" id="KW-1185">Reference proteome</keyword>
<dbReference type="RefSeq" id="WP_209142426.1">
    <property type="nucleotide sequence ID" value="NZ_JAGHKP010000001.1"/>
</dbReference>
<reference evidence="3" key="1">
    <citation type="submission" date="2021-03" db="EMBL/GenBank/DDBJ databases">
        <title>Assistant Professor.</title>
        <authorList>
            <person name="Huq M.A."/>
        </authorList>
    </citation>
    <scope>NUCLEOTIDE SEQUENCE [LARGE SCALE GENOMIC DNA]</scope>
    <source>
        <strain evidence="3">MAH-28</strain>
    </source>
</reference>
<evidence type="ECO:0000313" key="2">
    <source>
        <dbReference type="EMBL" id="MBO9150813.1"/>
    </source>
</evidence>
<accession>A0ABS3Y810</accession>
<gene>
    <name evidence="2" type="ORF">J7I43_01230</name>
</gene>
<organism evidence="2 3">
    <name type="scientific">Chitinophaga chungangae</name>
    <dbReference type="NCBI Taxonomy" id="2821488"/>
    <lineage>
        <taxon>Bacteria</taxon>
        <taxon>Pseudomonadati</taxon>
        <taxon>Bacteroidota</taxon>
        <taxon>Chitinophagia</taxon>
        <taxon>Chitinophagales</taxon>
        <taxon>Chitinophagaceae</taxon>
        <taxon>Chitinophaga</taxon>
    </lineage>
</organism>
<name>A0ABS3Y810_9BACT</name>
<protein>
    <recommendedName>
        <fullName evidence="4">DUF4760 domain-containing protein</fullName>
    </recommendedName>
</protein>
<keyword evidence="1" id="KW-0812">Transmembrane</keyword>
<evidence type="ECO:0008006" key="4">
    <source>
        <dbReference type="Google" id="ProtNLM"/>
    </source>
</evidence>
<evidence type="ECO:0000313" key="3">
    <source>
        <dbReference type="Proteomes" id="UP000679126"/>
    </source>
</evidence>